<keyword evidence="1" id="KW-0472">Membrane</keyword>
<feature type="transmembrane region" description="Helical" evidence="1">
    <location>
        <begin position="20"/>
        <end position="37"/>
    </location>
</feature>
<keyword evidence="3" id="KW-1185">Reference proteome</keyword>
<sequence length="56" mass="6747">MLGFHNSYIIQQILNNVDFYPFTIYLYNITIFIAFISNTNNNYKSIFQNDEIVKQF</sequence>
<evidence type="ECO:0000313" key="2">
    <source>
        <dbReference type="EMBL" id="PKY52856.1"/>
    </source>
</evidence>
<dbReference type="AlphaFoldDB" id="A0A2I1H1T1"/>
<comment type="caution">
    <text evidence="2">The sequence shown here is derived from an EMBL/GenBank/DDBJ whole genome shotgun (WGS) entry which is preliminary data.</text>
</comment>
<gene>
    <name evidence="2" type="ORF">RhiirA4_470749</name>
</gene>
<dbReference type="EMBL" id="LLXI01001281">
    <property type="protein sequence ID" value="PKY52856.1"/>
    <property type="molecule type" value="Genomic_DNA"/>
</dbReference>
<evidence type="ECO:0000256" key="1">
    <source>
        <dbReference type="SAM" id="Phobius"/>
    </source>
</evidence>
<keyword evidence="1" id="KW-0812">Transmembrane</keyword>
<name>A0A2I1H1T1_9GLOM</name>
<protein>
    <submittedName>
        <fullName evidence="2">Uncharacterized protein</fullName>
    </submittedName>
</protein>
<reference evidence="2 3" key="1">
    <citation type="submission" date="2015-10" db="EMBL/GenBank/DDBJ databases">
        <title>Genome analyses suggest a sexual origin of heterokaryosis in a supposedly ancient asexual fungus.</title>
        <authorList>
            <person name="Ropars J."/>
            <person name="Sedzielewska K."/>
            <person name="Noel J."/>
            <person name="Charron P."/>
            <person name="Farinelli L."/>
            <person name="Marton T."/>
            <person name="Kruger M."/>
            <person name="Pelin A."/>
            <person name="Brachmann A."/>
            <person name="Corradi N."/>
        </authorList>
    </citation>
    <scope>NUCLEOTIDE SEQUENCE [LARGE SCALE GENOMIC DNA]</scope>
    <source>
        <strain evidence="2 3">A4</strain>
    </source>
</reference>
<keyword evidence="1" id="KW-1133">Transmembrane helix</keyword>
<evidence type="ECO:0000313" key="3">
    <source>
        <dbReference type="Proteomes" id="UP000234323"/>
    </source>
</evidence>
<organism evidence="2 3">
    <name type="scientific">Rhizophagus irregularis</name>
    <dbReference type="NCBI Taxonomy" id="588596"/>
    <lineage>
        <taxon>Eukaryota</taxon>
        <taxon>Fungi</taxon>
        <taxon>Fungi incertae sedis</taxon>
        <taxon>Mucoromycota</taxon>
        <taxon>Glomeromycotina</taxon>
        <taxon>Glomeromycetes</taxon>
        <taxon>Glomerales</taxon>
        <taxon>Glomeraceae</taxon>
        <taxon>Rhizophagus</taxon>
    </lineage>
</organism>
<accession>A0A2I1H1T1</accession>
<dbReference type="Proteomes" id="UP000234323">
    <property type="component" value="Unassembled WGS sequence"/>
</dbReference>
<proteinExistence type="predicted"/>